<name>A0A9X1MJK9_9BACT</name>
<evidence type="ECO:0000313" key="2">
    <source>
        <dbReference type="EMBL" id="MCC9628268.1"/>
    </source>
</evidence>
<accession>A0A9X1MJK9</accession>
<dbReference type="Proteomes" id="UP001139103">
    <property type="component" value="Unassembled WGS sequence"/>
</dbReference>
<keyword evidence="3" id="KW-1185">Reference proteome</keyword>
<reference evidence="2" key="1">
    <citation type="submission" date="2021-11" db="EMBL/GenBank/DDBJ databases">
        <title>Genome sequence.</title>
        <authorList>
            <person name="Sun Q."/>
        </authorList>
    </citation>
    <scope>NUCLEOTIDE SEQUENCE</scope>
    <source>
        <strain evidence="2">JC732</strain>
    </source>
</reference>
<comment type="caution">
    <text evidence="2">The sequence shown here is derived from an EMBL/GenBank/DDBJ whole genome shotgun (WGS) entry which is preliminary data.</text>
</comment>
<feature type="chain" id="PRO_5040737164" evidence="1">
    <location>
        <begin position="26"/>
        <end position="673"/>
    </location>
</feature>
<evidence type="ECO:0000256" key="1">
    <source>
        <dbReference type="SAM" id="SignalP"/>
    </source>
</evidence>
<dbReference type="EMBL" id="JAJKFT010000004">
    <property type="protein sequence ID" value="MCC9628268.1"/>
    <property type="molecule type" value="Genomic_DNA"/>
</dbReference>
<gene>
    <name evidence="2" type="ORF">LOC68_07665</name>
</gene>
<dbReference type="AlphaFoldDB" id="A0A9X1MJK9"/>
<dbReference type="RefSeq" id="WP_230217384.1">
    <property type="nucleotide sequence ID" value="NZ_JAJKFT010000004.1"/>
</dbReference>
<evidence type="ECO:0000313" key="3">
    <source>
        <dbReference type="Proteomes" id="UP001139103"/>
    </source>
</evidence>
<protein>
    <submittedName>
        <fullName evidence="2">Uncharacterized protein</fullName>
    </submittedName>
</protein>
<keyword evidence="1" id="KW-0732">Signal</keyword>
<organism evidence="2 3">
    <name type="scientific">Blastopirellula sediminis</name>
    <dbReference type="NCBI Taxonomy" id="2894196"/>
    <lineage>
        <taxon>Bacteria</taxon>
        <taxon>Pseudomonadati</taxon>
        <taxon>Planctomycetota</taxon>
        <taxon>Planctomycetia</taxon>
        <taxon>Pirellulales</taxon>
        <taxon>Pirellulaceae</taxon>
        <taxon>Blastopirellula</taxon>
    </lineage>
</organism>
<sequence>MVNHASWPALLALLGVFFFAAGAFAEVGDPTLRTDHPVYPGEGAFQTIDDCVAFATRDAKTSQEKAIAMYLWILQHQYHEASPQEWLAGSQTPDAAKPNEALIPYDANAARFSYGYGLCGTVHAWNEPYWRALGFEPRRRAFPGHTNSEIRYDGGWHAFDTDMAGLLFRADGVVAGYDDVARDPGLVKHSRPPVPCYPFAWPADFEAMQNGWRQIAKQGAGKFYRMYSTGYAAQPGIVRLRSGETFTRRFDRDAYGGVEKRRFWHAKASEGGPFRNWTYVNSVQATHAEKLNRADALGNASYCNAEFVYTPDLNGDKWREGVVELSDDLAVGGSPKLCGNQGRPAFVTFEHFSPYVIAGDPVDDANPMAGKATDGLIVQGEAVGVVQVSVSADGGQSWRDVGAVEGAFRLDLTEYVKGRYQWQVRFAMQGSAGLNAISFATTCQMSQSIYPRLASDGSHVVYRNANRGVVALKPNFALSEQELAEVEVAEMRSPNLKYVGRTRAEEKAFVTTNNKPAHVVFRLQSPRKLLEINAAAKFALRVPAPESADFRLEVSTDEGKTWRPMSKADLPPDNEYSSGWMSGAADVAAANVTSALVRVQLYLGGHTTGLFQLEAYGTYETPDAQKVEVIYGWKEGDAAKTFRQEIPAGAESFEFTVPTGKQVVDDFVTIAVE</sequence>
<feature type="signal peptide" evidence="1">
    <location>
        <begin position="1"/>
        <end position="25"/>
    </location>
</feature>
<proteinExistence type="predicted"/>
<dbReference type="SUPFAM" id="SSF110296">
    <property type="entry name" value="Oligoxyloglucan reducing end-specific cellobiohydrolase"/>
    <property type="match status" value="1"/>
</dbReference>